<sequence>MCKLRMSYICIIYFVTMNTTCFNTNVMAPVLDKRYFIYEDFISSLDTLIGSFKGYHSIKSELGKSVLGNSIYNVQLGSGSIKILMWSQMHGNESTTTRALIPFMDWFVKSDNFKKYSLYIIPVLNPDGLKRWTRENANSVDLNRDAQNLSQPESVLLKTAFEVFQPDYCFNLHDQRTIYGTPDGSKGIHCSFLSPAADESREVTPARLKAMNVINQLIDCISHDSNHIIGRYGDGFNANCVGDTFQSLGVPTILFEAGQADDDYYRTETVHSIFKSLQRAIEVIASSDDVDSQKVLSEYHSITPIETNFCDILIKNVPSGKSTVDLSIMYREVLSDDILYFVPFLTGVNDATVKNAHRIIDMSLIDAVVDFEISTGQKIISNSLDIQIFY</sequence>
<reference evidence="3 4" key="1">
    <citation type="submission" date="2018-03" db="EMBL/GenBank/DDBJ databases">
        <title>Genomic Encyclopedia of Archaeal and Bacterial Type Strains, Phase II (KMG-II): from individual species to whole genera.</title>
        <authorList>
            <person name="Goeker M."/>
        </authorList>
    </citation>
    <scope>NUCLEOTIDE SEQUENCE [LARGE SCALE GENOMIC DNA]</scope>
    <source>
        <strain evidence="3 4">DSM 22727</strain>
    </source>
</reference>
<dbReference type="PROSITE" id="PS52035">
    <property type="entry name" value="PEPTIDASE_M14"/>
    <property type="match status" value="1"/>
</dbReference>
<evidence type="ECO:0000313" key="3">
    <source>
        <dbReference type="EMBL" id="PRX14050.1"/>
    </source>
</evidence>
<protein>
    <submittedName>
        <fullName evidence="3">Zinc carboxypeptidase</fullName>
    </submittedName>
</protein>
<gene>
    <name evidence="3" type="ORF">LY02_01079</name>
</gene>
<evidence type="ECO:0000313" key="4">
    <source>
        <dbReference type="Proteomes" id="UP000239997"/>
    </source>
</evidence>
<keyword evidence="3" id="KW-0121">Carboxypeptidase</keyword>
<dbReference type="GO" id="GO:0004180">
    <property type="term" value="F:carboxypeptidase activity"/>
    <property type="evidence" value="ECO:0007669"/>
    <property type="project" value="UniProtKB-KW"/>
</dbReference>
<dbReference type="Proteomes" id="UP000239997">
    <property type="component" value="Unassembled WGS sequence"/>
</dbReference>
<keyword evidence="3" id="KW-0645">Protease</keyword>
<feature type="domain" description="Peptidase M14" evidence="2">
    <location>
        <begin position="34"/>
        <end position="280"/>
    </location>
</feature>
<name>A0ABX5E4N1_NONUL</name>
<evidence type="ECO:0000256" key="1">
    <source>
        <dbReference type="PROSITE-ProRule" id="PRU01379"/>
    </source>
</evidence>
<comment type="caution">
    <text evidence="3">The sequence shown here is derived from an EMBL/GenBank/DDBJ whole genome shotgun (WGS) entry which is preliminary data.</text>
</comment>
<organism evidence="3 4">
    <name type="scientific">Nonlabens ulvanivorans</name>
    <name type="common">Persicivirga ulvanivorans</name>
    <dbReference type="NCBI Taxonomy" id="906888"/>
    <lineage>
        <taxon>Bacteria</taxon>
        <taxon>Pseudomonadati</taxon>
        <taxon>Bacteroidota</taxon>
        <taxon>Flavobacteriia</taxon>
        <taxon>Flavobacteriales</taxon>
        <taxon>Flavobacteriaceae</taxon>
        <taxon>Nonlabens</taxon>
    </lineage>
</organism>
<keyword evidence="3" id="KW-0378">Hydrolase</keyword>
<accession>A0ABX5E4N1</accession>
<proteinExistence type="inferred from homology"/>
<comment type="similarity">
    <text evidence="1">Belongs to the peptidase M14 family.</text>
</comment>
<evidence type="ECO:0000259" key="2">
    <source>
        <dbReference type="PROSITE" id="PS52035"/>
    </source>
</evidence>
<dbReference type="EMBL" id="PVNA01000002">
    <property type="protein sequence ID" value="PRX14050.1"/>
    <property type="molecule type" value="Genomic_DNA"/>
</dbReference>
<dbReference type="InterPro" id="IPR000834">
    <property type="entry name" value="Peptidase_M14"/>
</dbReference>
<keyword evidence="4" id="KW-1185">Reference proteome</keyword>
<dbReference type="Pfam" id="PF00246">
    <property type="entry name" value="Peptidase_M14"/>
    <property type="match status" value="1"/>
</dbReference>
<feature type="active site" description="Proton donor/acceptor" evidence="1">
    <location>
        <position position="256"/>
    </location>
</feature>
<dbReference type="SUPFAM" id="SSF53187">
    <property type="entry name" value="Zn-dependent exopeptidases"/>
    <property type="match status" value="1"/>
</dbReference>
<dbReference type="Gene3D" id="3.40.630.10">
    <property type="entry name" value="Zn peptidases"/>
    <property type="match status" value="1"/>
</dbReference>